<dbReference type="InterPro" id="IPR005135">
    <property type="entry name" value="Endo/exonuclease/phosphatase"/>
</dbReference>
<comment type="cofactor">
    <cofactor evidence="1">
        <name>Mn(2+)</name>
        <dbReference type="ChEBI" id="CHEBI:29035"/>
    </cofactor>
</comment>
<dbReference type="PANTHER" id="PTHR15822">
    <property type="entry name" value="TRAF AND TNF RECEPTOR-ASSOCIATED PROTEIN"/>
    <property type="match status" value="1"/>
</dbReference>
<comment type="cofactor">
    <cofactor evidence="2">
        <name>Mg(2+)</name>
        <dbReference type="ChEBI" id="CHEBI:18420"/>
    </cofactor>
</comment>
<name>A0ABR9AMV5_9BACT</name>
<keyword evidence="9" id="KW-0812">Transmembrane</keyword>
<evidence type="ECO:0000313" key="11">
    <source>
        <dbReference type="EMBL" id="MBD8490110.1"/>
    </source>
</evidence>
<organism evidence="11 12">
    <name type="scientific">Echinicola arenosa</name>
    <dbReference type="NCBI Taxonomy" id="2774144"/>
    <lineage>
        <taxon>Bacteria</taxon>
        <taxon>Pseudomonadati</taxon>
        <taxon>Bacteroidota</taxon>
        <taxon>Cytophagia</taxon>
        <taxon>Cytophagales</taxon>
        <taxon>Cyclobacteriaceae</taxon>
        <taxon>Echinicola</taxon>
    </lineage>
</organism>
<dbReference type="Proteomes" id="UP000647133">
    <property type="component" value="Unassembled WGS sequence"/>
</dbReference>
<evidence type="ECO:0000256" key="5">
    <source>
        <dbReference type="ARBA" id="ARBA00022763"/>
    </source>
</evidence>
<dbReference type="CDD" id="cd09084">
    <property type="entry name" value="EEP-2"/>
    <property type="match status" value="1"/>
</dbReference>
<evidence type="ECO:0000256" key="7">
    <source>
        <dbReference type="ARBA" id="ARBA00022842"/>
    </source>
</evidence>
<accession>A0ABR9AMV5</accession>
<keyword evidence="5" id="KW-0227">DNA damage</keyword>
<dbReference type="GO" id="GO:0004519">
    <property type="term" value="F:endonuclease activity"/>
    <property type="evidence" value="ECO:0007669"/>
    <property type="project" value="UniProtKB-KW"/>
</dbReference>
<dbReference type="Pfam" id="PF03372">
    <property type="entry name" value="Exo_endo_phos"/>
    <property type="match status" value="1"/>
</dbReference>
<dbReference type="PANTHER" id="PTHR15822:SF4">
    <property type="entry name" value="TYROSYL-DNA PHOSPHODIESTERASE 2"/>
    <property type="match status" value="1"/>
</dbReference>
<evidence type="ECO:0000256" key="2">
    <source>
        <dbReference type="ARBA" id="ARBA00001946"/>
    </source>
</evidence>
<feature type="transmembrane region" description="Helical" evidence="9">
    <location>
        <begin position="31"/>
        <end position="52"/>
    </location>
</feature>
<evidence type="ECO:0000256" key="8">
    <source>
        <dbReference type="ARBA" id="ARBA00023204"/>
    </source>
</evidence>
<dbReference type="SUPFAM" id="SSF56219">
    <property type="entry name" value="DNase I-like"/>
    <property type="match status" value="1"/>
</dbReference>
<keyword evidence="4" id="KW-0479">Metal-binding</keyword>
<keyword evidence="7" id="KW-0460">Magnesium</keyword>
<proteinExistence type="predicted"/>
<evidence type="ECO:0000256" key="9">
    <source>
        <dbReference type="SAM" id="Phobius"/>
    </source>
</evidence>
<evidence type="ECO:0000256" key="6">
    <source>
        <dbReference type="ARBA" id="ARBA00022801"/>
    </source>
</evidence>
<gene>
    <name evidence="11" type="ORF">IFO69_15240</name>
</gene>
<keyword evidence="9" id="KW-0472">Membrane</keyword>
<keyword evidence="6" id="KW-0378">Hydrolase</keyword>
<evidence type="ECO:0000256" key="1">
    <source>
        <dbReference type="ARBA" id="ARBA00001936"/>
    </source>
</evidence>
<dbReference type="Gene3D" id="3.60.10.10">
    <property type="entry name" value="Endonuclease/exonuclease/phosphatase"/>
    <property type="match status" value="1"/>
</dbReference>
<keyword evidence="11" id="KW-0255">Endonuclease</keyword>
<reference evidence="11 12" key="1">
    <citation type="submission" date="2020-09" db="EMBL/GenBank/DDBJ databases">
        <title>Echinicola sp. CAU 1574 isolated from sand of Sido Beach.</title>
        <authorList>
            <person name="Kim W."/>
        </authorList>
    </citation>
    <scope>NUCLEOTIDE SEQUENCE [LARGE SCALE GENOMIC DNA]</scope>
    <source>
        <strain evidence="11 12">CAU 1574</strain>
    </source>
</reference>
<sequence>MRYLVIPVFLLSVLLFFCVNISPEQLPYAGLVPMFIPVFLIINFILLILLIFAKKKILVLPLAAILIGWKFVGVTLQFNNDSSDEKGLSVLSYNAHMFNYEKYKANDPKVVPNIFNWIREQDVDIMGFQEFYQDYTTPARNAIKQISNEGKYNYSAQSVEEKSGKRFFGLAIFTKHPIINEGKIFDNRKTNGAMFIDITVNKDTIRVYNVHLESMSIPAEQLDNIDGIKENYRKTWRRLNRGMVNRAKQVNVLTEHIKNSPYPVILMGDFNDVPYSYTYFTVRSLLENTFETMGNGFGFTFNKVLFFLRIDNIFYSDQLNPIRFNTLREVDYSDHYPIEAVFQLSPMVKAVPESLDPAQ</sequence>
<evidence type="ECO:0000259" key="10">
    <source>
        <dbReference type="Pfam" id="PF03372"/>
    </source>
</evidence>
<keyword evidence="12" id="KW-1185">Reference proteome</keyword>
<dbReference type="EMBL" id="JACYTQ010000005">
    <property type="protein sequence ID" value="MBD8490110.1"/>
    <property type="molecule type" value="Genomic_DNA"/>
</dbReference>
<dbReference type="InterPro" id="IPR051547">
    <property type="entry name" value="TDP2-like"/>
</dbReference>
<feature type="domain" description="Endonuclease/exonuclease/phosphatase" evidence="10">
    <location>
        <begin position="91"/>
        <end position="335"/>
    </location>
</feature>
<dbReference type="InterPro" id="IPR036691">
    <property type="entry name" value="Endo/exonu/phosph_ase_sf"/>
</dbReference>
<feature type="transmembrane region" description="Helical" evidence="9">
    <location>
        <begin position="59"/>
        <end position="78"/>
    </location>
</feature>
<keyword evidence="9" id="KW-1133">Transmembrane helix</keyword>
<evidence type="ECO:0000313" key="12">
    <source>
        <dbReference type="Proteomes" id="UP000647133"/>
    </source>
</evidence>
<protein>
    <submittedName>
        <fullName evidence="11">Endonuclease/exonuclease/phosphatase family protein</fullName>
    </submittedName>
</protein>
<keyword evidence="8" id="KW-0234">DNA repair</keyword>
<comment type="caution">
    <text evidence="11">The sequence shown here is derived from an EMBL/GenBank/DDBJ whole genome shotgun (WGS) entry which is preliminary data.</text>
</comment>
<evidence type="ECO:0000256" key="3">
    <source>
        <dbReference type="ARBA" id="ARBA00022722"/>
    </source>
</evidence>
<keyword evidence="3" id="KW-0540">Nuclease</keyword>
<evidence type="ECO:0000256" key="4">
    <source>
        <dbReference type="ARBA" id="ARBA00022723"/>
    </source>
</evidence>